<proteinExistence type="predicted"/>
<evidence type="ECO:0000313" key="2">
    <source>
        <dbReference type="Proteomes" id="UP000594029"/>
    </source>
</evidence>
<dbReference type="Proteomes" id="UP000594029">
    <property type="component" value="Segment"/>
</dbReference>
<sequence length="64" mass="7304">MQPTYEVGEVVRIINDLNGHLFEIGQLVKVKALHYHGGVASAESLDGEDYWYLNEDDIEKVEQQ</sequence>
<accession>A0A7U3NKH8</accession>
<reference evidence="1 2" key="1">
    <citation type="submission" date="2020-10" db="EMBL/GenBank/DDBJ databases">
        <authorList>
            <person name="Kazantseva O.A."/>
            <person name="Piligrimova E.G."/>
            <person name="Shadrin A.M."/>
        </authorList>
    </citation>
    <scope>NUCLEOTIDE SEQUENCE [LARGE SCALE GENOMIC DNA]</scope>
</reference>
<gene>
    <name evidence="1" type="ORF">Kirov_88</name>
</gene>
<organism evidence="1 2">
    <name type="scientific">Bacillus phage Kirov</name>
    <dbReference type="NCBI Taxonomy" id="2783539"/>
    <lineage>
        <taxon>Viruses</taxon>
        <taxon>Duplodnaviria</taxon>
        <taxon>Heunggongvirae</taxon>
        <taxon>Uroviricota</taxon>
        <taxon>Caudoviricetes</taxon>
        <taxon>Andregratiavirinae</taxon>
        <taxon>Kirovvirus</taxon>
        <taxon>Kirovvirus kirov</taxon>
    </lineage>
</organism>
<dbReference type="EMBL" id="MW084976">
    <property type="protein sequence ID" value="QOV08287.1"/>
    <property type="molecule type" value="Genomic_DNA"/>
</dbReference>
<keyword evidence="2" id="KW-1185">Reference proteome</keyword>
<name>A0A7U3NKH8_9CAUD</name>
<protein>
    <submittedName>
        <fullName evidence="1">YorP-like protein</fullName>
    </submittedName>
</protein>
<evidence type="ECO:0000313" key="1">
    <source>
        <dbReference type="EMBL" id="QOV08287.1"/>
    </source>
</evidence>